<reference evidence="1 2" key="1">
    <citation type="submission" date="2016-06" db="EMBL/GenBank/DDBJ databases">
        <authorList>
            <person name="Kjaerup R.B."/>
            <person name="Dalgaard T.S."/>
            <person name="Juul-Madsen H.R."/>
        </authorList>
    </citation>
    <scope>NUCLEOTIDE SEQUENCE [LARGE SCALE GENOMIC DNA]</scope>
    <source>
        <strain evidence="1 2">Pb300</strain>
    </source>
</reference>
<sequence>MCCLVISDNSAPRTEDILSADWLECGTILTPYNDVTVRQRLKMAVFAAAFALLPTAQPRSSREYIPTAATLPSTHGHDF</sequence>
<evidence type="ECO:0000313" key="2">
    <source>
        <dbReference type="Proteomes" id="UP000242814"/>
    </source>
</evidence>
<proteinExistence type="predicted"/>
<name>A0A1D2JDV8_PARBR</name>
<accession>A0A1D2JDV8</accession>
<dbReference type="EMBL" id="LZYO01000160">
    <property type="protein sequence ID" value="ODH27470.1"/>
    <property type="molecule type" value="Genomic_DNA"/>
</dbReference>
<evidence type="ECO:0000313" key="1">
    <source>
        <dbReference type="EMBL" id="ODH27470.1"/>
    </source>
</evidence>
<dbReference type="Proteomes" id="UP000242814">
    <property type="component" value="Unassembled WGS sequence"/>
</dbReference>
<dbReference type="AlphaFoldDB" id="A0A1D2JDV8"/>
<gene>
    <name evidence="1" type="ORF">ACO22_04192</name>
</gene>
<protein>
    <submittedName>
        <fullName evidence="1">Uncharacterized protein</fullName>
    </submittedName>
</protein>
<comment type="caution">
    <text evidence="1">The sequence shown here is derived from an EMBL/GenBank/DDBJ whole genome shotgun (WGS) entry which is preliminary data.</text>
</comment>
<dbReference type="VEuPathDB" id="FungiDB:PADG_03650"/>
<organism evidence="1 2">
    <name type="scientific">Paracoccidioides brasiliensis</name>
    <dbReference type="NCBI Taxonomy" id="121759"/>
    <lineage>
        <taxon>Eukaryota</taxon>
        <taxon>Fungi</taxon>
        <taxon>Dikarya</taxon>
        <taxon>Ascomycota</taxon>
        <taxon>Pezizomycotina</taxon>
        <taxon>Eurotiomycetes</taxon>
        <taxon>Eurotiomycetidae</taxon>
        <taxon>Onygenales</taxon>
        <taxon>Ajellomycetaceae</taxon>
        <taxon>Paracoccidioides</taxon>
    </lineage>
</organism>